<proteinExistence type="predicted"/>
<dbReference type="SUPFAM" id="SSF53448">
    <property type="entry name" value="Nucleotide-diphospho-sugar transferases"/>
    <property type="match status" value="1"/>
</dbReference>
<evidence type="ECO:0000313" key="3">
    <source>
        <dbReference type="EMBL" id="BAL96788.1"/>
    </source>
</evidence>
<reference evidence="3 4" key="1">
    <citation type="journal article" date="2012" name="J. Bacteriol.">
        <title>Complete genome sequence of phototrophic betaproteobacterium Rubrivivax gelatinosus IL144.</title>
        <authorList>
            <person name="Nagashima S."/>
            <person name="Kamimura A."/>
            <person name="Shimizu T."/>
            <person name="Nakamura-isaki S."/>
            <person name="Aono E."/>
            <person name="Sakamoto K."/>
            <person name="Ichikawa N."/>
            <person name="Nakazawa H."/>
            <person name="Sekine M."/>
            <person name="Yamazaki S."/>
            <person name="Fujita N."/>
            <person name="Shimada K."/>
            <person name="Hanada S."/>
            <person name="Nagashima K.V.P."/>
        </authorList>
    </citation>
    <scope>NUCLEOTIDE SEQUENCE [LARGE SCALE GENOMIC DNA]</scope>
    <source>
        <strain evidence="4">NBRC 100245 / IL144</strain>
    </source>
</reference>
<keyword evidence="4" id="KW-1185">Reference proteome</keyword>
<dbReference type="HOGENOM" id="CLU_061980_4_1_4"/>
<dbReference type="eggNOG" id="COG2068">
    <property type="taxonomic scope" value="Bacteria"/>
</dbReference>
<dbReference type="Pfam" id="PF12804">
    <property type="entry name" value="NTP_transf_3"/>
    <property type="match status" value="1"/>
</dbReference>
<keyword evidence="1" id="KW-0460">Magnesium</keyword>
<dbReference type="CDD" id="cd04182">
    <property type="entry name" value="GT_2_like_f"/>
    <property type="match status" value="1"/>
</dbReference>
<dbReference type="Proteomes" id="UP000007883">
    <property type="component" value="Chromosome"/>
</dbReference>
<feature type="domain" description="MobA-like NTP transferase" evidence="2">
    <location>
        <begin position="8"/>
        <end position="166"/>
    </location>
</feature>
<dbReference type="RefSeq" id="WP_014429646.1">
    <property type="nucleotide sequence ID" value="NC_017075.1"/>
</dbReference>
<dbReference type="GO" id="GO:0016779">
    <property type="term" value="F:nucleotidyltransferase activity"/>
    <property type="evidence" value="ECO:0007669"/>
    <property type="project" value="UniProtKB-ARBA"/>
</dbReference>
<accession>I0HUV1</accession>
<evidence type="ECO:0000259" key="2">
    <source>
        <dbReference type="Pfam" id="PF12804"/>
    </source>
</evidence>
<dbReference type="Gene3D" id="3.90.550.10">
    <property type="entry name" value="Spore Coat Polysaccharide Biosynthesis Protein SpsA, Chain A"/>
    <property type="match status" value="1"/>
</dbReference>
<dbReference type="AlphaFoldDB" id="I0HUV1"/>
<organism evidence="3 4">
    <name type="scientific">Rubrivivax gelatinosus (strain NBRC 100245 / IL144)</name>
    <dbReference type="NCBI Taxonomy" id="983917"/>
    <lineage>
        <taxon>Bacteria</taxon>
        <taxon>Pseudomonadati</taxon>
        <taxon>Pseudomonadota</taxon>
        <taxon>Betaproteobacteria</taxon>
        <taxon>Burkholderiales</taxon>
        <taxon>Sphaerotilaceae</taxon>
        <taxon>Rubrivivax</taxon>
    </lineage>
</organism>
<dbReference type="InterPro" id="IPR029044">
    <property type="entry name" value="Nucleotide-diphossugar_trans"/>
</dbReference>
<dbReference type="EMBL" id="AP012320">
    <property type="protein sequence ID" value="BAL96788.1"/>
    <property type="molecule type" value="Genomic_DNA"/>
</dbReference>
<sequence length="200" mass="21109">MNTSPTIVVLAAGQGTRFHPTRHKLEQPLDGSTVLGTTVAHALQTGLRVLVVTTGRLVPLVLPQLGLRDLLVLDEANAQRGMGHSIAAGVRDSPDSGGWLVLPGDMPRVRPQTMAAVAQSVALHAVAYAQHGGRRGHPVGFAAELYSELASLQGDEGARRLLARYPAVGVEVDDDGVLVDVDTEDDLDSLRRPLRRAAAG</sequence>
<dbReference type="InterPro" id="IPR025877">
    <property type="entry name" value="MobA-like_NTP_Trfase"/>
</dbReference>
<dbReference type="STRING" id="983917.RGE_34490"/>
<evidence type="ECO:0000313" key="4">
    <source>
        <dbReference type="Proteomes" id="UP000007883"/>
    </source>
</evidence>
<name>I0HUV1_RUBGI</name>
<evidence type="ECO:0000256" key="1">
    <source>
        <dbReference type="ARBA" id="ARBA00022842"/>
    </source>
</evidence>
<dbReference type="KEGG" id="rge:RGE_34490"/>
<dbReference type="PANTHER" id="PTHR43777:SF1">
    <property type="entry name" value="MOLYBDENUM COFACTOR CYTIDYLYLTRANSFERASE"/>
    <property type="match status" value="1"/>
</dbReference>
<protein>
    <recommendedName>
        <fullName evidence="2">MobA-like NTP transferase domain-containing protein</fullName>
    </recommendedName>
</protein>
<gene>
    <name evidence="3" type="ordered locus">RGE_34490</name>
</gene>
<dbReference type="PANTHER" id="PTHR43777">
    <property type="entry name" value="MOLYBDENUM COFACTOR CYTIDYLYLTRANSFERASE"/>
    <property type="match status" value="1"/>
</dbReference>